<keyword evidence="3" id="KW-0378">Hydrolase</keyword>
<dbReference type="EMBL" id="JBFWIC010000001">
    <property type="protein sequence ID" value="MEZ0473084.1"/>
    <property type="molecule type" value="Genomic_DNA"/>
</dbReference>
<comment type="caution">
    <text evidence="5">The sequence shown here is derived from an EMBL/GenBank/DDBJ whole genome shotgun (WGS) entry which is preliminary data.</text>
</comment>
<proteinExistence type="inferred from homology"/>
<dbReference type="Gene3D" id="2.115.10.20">
    <property type="entry name" value="Glycosyl hydrolase domain, family 43"/>
    <property type="match status" value="1"/>
</dbReference>
<organism evidence="5 6">
    <name type="scientific">Luteimonas salinilitoris</name>
    <dbReference type="NCBI Taxonomy" id="3237697"/>
    <lineage>
        <taxon>Bacteria</taxon>
        <taxon>Pseudomonadati</taxon>
        <taxon>Pseudomonadota</taxon>
        <taxon>Gammaproteobacteria</taxon>
        <taxon>Lysobacterales</taxon>
        <taxon>Lysobacteraceae</taxon>
        <taxon>Luteimonas</taxon>
    </lineage>
</organism>
<evidence type="ECO:0000313" key="5">
    <source>
        <dbReference type="EMBL" id="MEZ0473084.1"/>
    </source>
</evidence>
<evidence type="ECO:0000256" key="2">
    <source>
        <dbReference type="ARBA" id="ARBA00022729"/>
    </source>
</evidence>
<dbReference type="SUPFAM" id="SSF75005">
    <property type="entry name" value="Arabinanase/levansucrase/invertase"/>
    <property type="match status" value="1"/>
</dbReference>
<evidence type="ECO:0000256" key="1">
    <source>
        <dbReference type="ARBA" id="ARBA00009865"/>
    </source>
</evidence>
<sequence length="123" mass="13616">MGPAAPVRHGRVFLSYSGSATDARYCMGLLHADADLLDPASWHKSPQPVFATDAKREVFGPGHNSFTVSEDGRQDLLVYHVRNYRDIEGDPLWNPDRHTCVQPLHRDADGMPCSDGRCDQPNG</sequence>
<reference evidence="5 6" key="1">
    <citation type="submission" date="2024-07" db="EMBL/GenBank/DDBJ databases">
        <title>Luteimonas salilacus sp. nov., isolated from the shore soil of Salt Lake in Tibet of China.</title>
        <authorList>
            <person name="Zhang X."/>
            <person name="Li A."/>
        </authorList>
    </citation>
    <scope>NUCLEOTIDE SEQUENCE [LARGE SCALE GENOMIC DNA]</scope>
    <source>
        <strain evidence="5 6">B3-2-R+30</strain>
    </source>
</reference>
<dbReference type="Proteomes" id="UP001566331">
    <property type="component" value="Unassembled WGS sequence"/>
</dbReference>
<dbReference type="PANTHER" id="PTHR43817">
    <property type="entry name" value="GLYCOSYL HYDROLASE"/>
    <property type="match status" value="1"/>
</dbReference>
<evidence type="ECO:0000256" key="4">
    <source>
        <dbReference type="ARBA" id="ARBA00023295"/>
    </source>
</evidence>
<evidence type="ECO:0000313" key="6">
    <source>
        <dbReference type="Proteomes" id="UP001566331"/>
    </source>
</evidence>
<evidence type="ECO:0000256" key="3">
    <source>
        <dbReference type="ARBA" id="ARBA00022801"/>
    </source>
</evidence>
<dbReference type="PANTHER" id="PTHR43817:SF1">
    <property type="entry name" value="HYDROLASE, FAMILY 43, PUTATIVE (AFU_ORTHOLOGUE AFUA_3G01660)-RELATED"/>
    <property type="match status" value="1"/>
</dbReference>
<dbReference type="Pfam" id="PF04616">
    <property type="entry name" value="Glyco_hydro_43"/>
    <property type="match status" value="1"/>
</dbReference>
<keyword evidence="6" id="KW-1185">Reference proteome</keyword>
<keyword evidence="2" id="KW-0732">Signal</keyword>
<accession>A0ABV4HK18</accession>
<gene>
    <name evidence="5" type="ORF">AB6713_00400</name>
</gene>
<comment type="similarity">
    <text evidence="1">Belongs to the glycosyl hydrolase 43 family.</text>
</comment>
<protein>
    <submittedName>
        <fullName evidence="5">Family 43 glycosylhydrolase</fullName>
    </submittedName>
</protein>
<name>A0ABV4HK18_9GAMM</name>
<dbReference type="InterPro" id="IPR006710">
    <property type="entry name" value="Glyco_hydro_43"/>
</dbReference>
<keyword evidence="4" id="KW-0326">Glycosidase</keyword>
<dbReference type="InterPro" id="IPR023296">
    <property type="entry name" value="Glyco_hydro_beta-prop_sf"/>
</dbReference>
<dbReference type="RefSeq" id="WP_370563211.1">
    <property type="nucleotide sequence ID" value="NZ_JBFWIB010000003.1"/>
</dbReference>